<gene>
    <name evidence="3" type="ORF">DB895_03880</name>
</gene>
<organism evidence="3 4">
    <name type="scientific">Flavobacterium psychrotolerans</name>
    <dbReference type="NCBI Taxonomy" id="2169410"/>
    <lineage>
        <taxon>Bacteria</taxon>
        <taxon>Pseudomonadati</taxon>
        <taxon>Bacteroidota</taxon>
        <taxon>Flavobacteriia</taxon>
        <taxon>Flavobacteriales</taxon>
        <taxon>Flavobacteriaceae</taxon>
        <taxon>Flavobacterium</taxon>
    </lineage>
</organism>
<protein>
    <recommendedName>
        <fullName evidence="5">GLPGLI family protein</fullName>
    </recommendedName>
</protein>
<name>A0A2U1JNL9_9FLAO</name>
<keyword evidence="2" id="KW-0732">Signal</keyword>
<feature type="chain" id="PRO_5015738539" description="GLPGLI family protein" evidence="2">
    <location>
        <begin position="19"/>
        <end position="260"/>
    </location>
</feature>
<dbReference type="Proteomes" id="UP000245449">
    <property type="component" value="Unassembled WGS sequence"/>
</dbReference>
<evidence type="ECO:0000313" key="4">
    <source>
        <dbReference type="Proteomes" id="UP000245449"/>
    </source>
</evidence>
<dbReference type="OrthoDB" id="1440774at2"/>
<evidence type="ECO:0008006" key="5">
    <source>
        <dbReference type="Google" id="ProtNLM"/>
    </source>
</evidence>
<sequence>MKKIFFVFLVLLQLSAKSQYLVNYNFIMKSYDSFGESKSVSKGYLYTNEVKSKYIFSRVLNGKYEEVTVHSNKDIEKSSNDRNENQRGDGIGSNVMNNFETDSTFSRVFLNDKNKYFLIKEKNEKLDWKIVNEYKTISELKCQKATTNYNGRDFFVWFTNQIPVSSGPWKFSGLPGLILEVSTFDGNKKYEVTELKKIDYKEFNEAFSVMPKMEIITFENYKKSIVGQVEKIFKYKKSQSPDSDFQISIDDLQFPLIEFK</sequence>
<feature type="signal peptide" evidence="2">
    <location>
        <begin position="1"/>
        <end position="18"/>
    </location>
</feature>
<reference evidence="3 4" key="1">
    <citation type="submission" date="2018-04" db="EMBL/GenBank/DDBJ databases">
        <title>Flavobacterium sp. nov., isolated from glacier ice.</title>
        <authorList>
            <person name="Liu Q."/>
            <person name="Xin Y.-H."/>
        </authorList>
    </citation>
    <scope>NUCLEOTIDE SEQUENCE [LARGE SCALE GENOMIC DNA]</scope>
    <source>
        <strain evidence="3 4">RB1R5</strain>
    </source>
</reference>
<feature type="compositionally biased region" description="Basic and acidic residues" evidence="1">
    <location>
        <begin position="71"/>
        <end position="87"/>
    </location>
</feature>
<dbReference type="InterPro" id="IPR005901">
    <property type="entry name" value="GLPGLI"/>
</dbReference>
<comment type="caution">
    <text evidence="3">The sequence shown here is derived from an EMBL/GenBank/DDBJ whole genome shotgun (WGS) entry which is preliminary data.</text>
</comment>
<accession>A0A2U1JNL9</accession>
<evidence type="ECO:0000256" key="1">
    <source>
        <dbReference type="SAM" id="MobiDB-lite"/>
    </source>
</evidence>
<dbReference type="NCBIfam" id="TIGR01200">
    <property type="entry name" value="GLPGLI"/>
    <property type="match status" value="1"/>
</dbReference>
<evidence type="ECO:0000313" key="3">
    <source>
        <dbReference type="EMBL" id="PWA06564.1"/>
    </source>
</evidence>
<feature type="region of interest" description="Disordered" evidence="1">
    <location>
        <begin position="71"/>
        <end position="95"/>
    </location>
</feature>
<dbReference type="EMBL" id="QCZI01000003">
    <property type="protein sequence ID" value="PWA06564.1"/>
    <property type="molecule type" value="Genomic_DNA"/>
</dbReference>
<evidence type="ECO:0000256" key="2">
    <source>
        <dbReference type="SAM" id="SignalP"/>
    </source>
</evidence>
<dbReference type="RefSeq" id="WP_116724038.1">
    <property type="nucleotide sequence ID" value="NZ_QCZI01000003.1"/>
</dbReference>
<dbReference type="AlphaFoldDB" id="A0A2U1JNL9"/>
<dbReference type="Pfam" id="PF09697">
    <property type="entry name" value="Porph_ging"/>
    <property type="match status" value="1"/>
</dbReference>
<proteinExistence type="predicted"/>
<keyword evidence="4" id="KW-1185">Reference proteome</keyword>